<dbReference type="Proteomes" id="UP000509568">
    <property type="component" value="Chromosome"/>
</dbReference>
<dbReference type="PROSITE" id="PS51257">
    <property type="entry name" value="PROKAR_LIPOPROTEIN"/>
    <property type="match status" value="1"/>
</dbReference>
<evidence type="ECO:0000313" key="10">
    <source>
        <dbReference type="EMBL" id="QKZ05042.1"/>
    </source>
</evidence>
<dbReference type="GO" id="GO:0009279">
    <property type="term" value="C:cell outer membrane"/>
    <property type="evidence" value="ECO:0007669"/>
    <property type="project" value="UniProtKB-SubCell"/>
</dbReference>
<dbReference type="Gene3D" id="1.20.1600.10">
    <property type="entry name" value="Outer membrane efflux proteins (OEP)"/>
    <property type="match status" value="1"/>
</dbReference>
<keyword evidence="8 9" id="KW-0449">Lipoprotein</keyword>
<keyword evidence="3 9" id="KW-1134">Transmembrane beta strand</keyword>
<comment type="similarity">
    <text evidence="2 9">Belongs to the outer membrane factor (OMF) (TC 1.B.17) family.</text>
</comment>
<evidence type="ECO:0000256" key="2">
    <source>
        <dbReference type="ARBA" id="ARBA00007613"/>
    </source>
</evidence>
<keyword evidence="5 9" id="KW-0472">Membrane</keyword>
<evidence type="ECO:0000256" key="9">
    <source>
        <dbReference type="RuleBase" id="RU362097"/>
    </source>
</evidence>
<keyword evidence="6 9" id="KW-0564">Palmitate</keyword>
<dbReference type="KEGG" id="pez:HWQ56_15100"/>
<dbReference type="AlphaFoldDB" id="A0A7D5H419"/>
<keyword evidence="11" id="KW-1185">Reference proteome</keyword>
<evidence type="ECO:0000256" key="3">
    <source>
        <dbReference type="ARBA" id="ARBA00022452"/>
    </source>
</evidence>
<name>A0A7D5H419_9PSED</name>
<comment type="subcellular location">
    <subcellularLocation>
        <location evidence="1 9">Cell outer membrane</location>
        <topology evidence="1 9">Lipid-anchor</topology>
    </subcellularLocation>
</comment>
<dbReference type="PANTHER" id="PTHR30203:SF32">
    <property type="entry name" value="CATION EFFLUX SYSTEM PROTEIN CUSC"/>
    <property type="match status" value="1"/>
</dbReference>
<proteinExistence type="inferred from homology"/>
<dbReference type="EMBL" id="CP056030">
    <property type="protein sequence ID" value="QKZ05042.1"/>
    <property type="molecule type" value="Genomic_DNA"/>
</dbReference>
<evidence type="ECO:0000256" key="8">
    <source>
        <dbReference type="ARBA" id="ARBA00023288"/>
    </source>
</evidence>
<dbReference type="GO" id="GO:0015562">
    <property type="term" value="F:efflux transmembrane transporter activity"/>
    <property type="evidence" value="ECO:0007669"/>
    <property type="project" value="InterPro"/>
</dbReference>
<keyword evidence="7" id="KW-0998">Cell outer membrane</keyword>
<evidence type="ECO:0000313" key="11">
    <source>
        <dbReference type="Proteomes" id="UP000509568"/>
    </source>
</evidence>
<dbReference type="InterPro" id="IPR003423">
    <property type="entry name" value="OMP_efflux"/>
</dbReference>
<dbReference type="RefSeq" id="WP_176571023.1">
    <property type="nucleotide sequence ID" value="NZ_CP056030.1"/>
</dbReference>
<evidence type="ECO:0000256" key="7">
    <source>
        <dbReference type="ARBA" id="ARBA00023237"/>
    </source>
</evidence>
<evidence type="ECO:0000256" key="5">
    <source>
        <dbReference type="ARBA" id="ARBA00023136"/>
    </source>
</evidence>
<dbReference type="Gene3D" id="2.20.200.10">
    <property type="entry name" value="Outer membrane efflux proteins (OEP)"/>
    <property type="match status" value="1"/>
</dbReference>
<dbReference type="InterPro" id="IPR010131">
    <property type="entry name" value="MdtP/NodT-like"/>
</dbReference>
<organism evidence="10 11">
    <name type="scientific">Pseudomonas eucalypticola</name>
    <dbReference type="NCBI Taxonomy" id="2599595"/>
    <lineage>
        <taxon>Bacteria</taxon>
        <taxon>Pseudomonadati</taxon>
        <taxon>Pseudomonadota</taxon>
        <taxon>Gammaproteobacteria</taxon>
        <taxon>Pseudomonadales</taxon>
        <taxon>Pseudomonadaceae</taxon>
        <taxon>Pseudomonas</taxon>
    </lineage>
</organism>
<sequence length="464" mass="50610">MPRYFLAWPALLLAGCSLIPDYQRPALPTPDQYPGATAAQTRLTPGDDWRRVFHDPALRQLIDQALANNRDLRVAALTVQSYRAQYRIQRAALLPQVDASAQRDRERLPASLTGTDAAAITDTDSVSLGVSAYEVDLFGRVRSLRDQALLTYLGSEEARRSVELSLITSVASAYLTWRADQALLDLAGQTLAADEQSLRLTTRQRQTGTVSALDQVQARTPVYSTRAAQSRYRRQVAEDLNQLTALVGAPLAELLPGLALNQPPLASLPAGLPSDLLQRRPDIRQAEYQLQAANAAIGAARAAFFPSITLTATAGTSSSELSGLFRGGSGSWVFEPQLSVPIFTAGSLRASLDYARLQENVQVANYEKAIQGAFREVADGLAARATYQRQLQAQRDLVAANERYYRLAQHRYRSGLDSNLVFLDAQRSLFTAQESLITDQLAQWVAEVNLYGALGGGWPAPPQG</sequence>
<evidence type="ECO:0000256" key="4">
    <source>
        <dbReference type="ARBA" id="ARBA00022692"/>
    </source>
</evidence>
<dbReference type="PANTHER" id="PTHR30203">
    <property type="entry name" value="OUTER MEMBRANE CATION EFFLUX PROTEIN"/>
    <property type="match status" value="1"/>
</dbReference>
<dbReference type="Pfam" id="PF02321">
    <property type="entry name" value="OEP"/>
    <property type="match status" value="2"/>
</dbReference>
<dbReference type="SUPFAM" id="SSF56954">
    <property type="entry name" value="Outer membrane efflux proteins (OEP)"/>
    <property type="match status" value="1"/>
</dbReference>
<reference evidence="10 11" key="1">
    <citation type="submission" date="2020-06" db="EMBL/GenBank/DDBJ databases">
        <title>Pseudomonas eucalypticola sp. nov., an endophyte of Eucalyptus dunnii leaves with biocontrol ability of eucalyptus leaf blight.</title>
        <authorList>
            <person name="Liu Y."/>
            <person name="Song Z."/>
            <person name="Zeng H."/>
            <person name="Lu M."/>
            <person name="Wang X."/>
            <person name="Lian X."/>
            <person name="Zhang Q."/>
        </authorList>
    </citation>
    <scope>NUCLEOTIDE SEQUENCE [LARGE SCALE GENOMIC DNA]</scope>
    <source>
        <strain evidence="10 11">NP-1</strain>
    </source>
</reference>
<dbReference type="NCBIfam" id="TIGR01845">
    <property type="entry name" value="outer_NodT"/>
    <property type="match status" value="1"/>
</dbReference>
<accession>A0A7D5H419</accession>
<protein>
    <submittedName>
        <fullName evidence="10">Efflux transporter outer membrane subunit</fullName>
    </submittedName>
</protein>
<evidence type="ECO:0000256" key="6">
    <source>
        <dbReference type="ARBA" id="ARBA00023139"/>
    </source>
</evidence>
<gene>
    <name evidence="10" type="ORF">HWQ56_15100</name>
</gene>
<evidence type="ECO:0000256" key="1">
    <source>
        <dbReference type="ARBA" id="ARBA00004459"/>
    </source>
</evidence>
<keyword evidence="4 9" id="KW-0812">Transmembrane</keyword>